<evidence type="ECO:0000313" key="2">
    <source>
        <dbReference type="Proteomes" id="UP001314635"/>
    </source>
</evidence>
<proteinExistence type="predicted"/>
<protein>
    <recommendedName>
        <fullName evidence="3">Transposase</fullName>
    </recommendedName>
</protein>
<evidence type="ECO:0008006" key="3">
    <source>
        <dbReference type="Google" id="ProtNLM"/>
    </source>
</evidence>
<reference evidence="2" key="1">
    <citation type="journal article" date="2021" name="ISME J.">
        <title>Evolutionary origin and ecological implication of a unique nif island in free-living Bradyrhizobium lineages.</title>
        <authorList>
            <person name="Tao J."/>
        </authorList>
    </citation>
    <scope>NUCLEOTIDE SEQUENCE [LARGE SCALE GENOMIC DNA]</scope>
    <source>
        <strain evidence="2">SZCCT0094</strain>
    </source>
</reference>
<sequence length="64" mass="6703">MTSKRQLLAAGGGFNIEAHAVEPNDLALKFVDTHPSADASRHDSAGRTDLAPASSVANCAYQYS</sequence>
<dbReference type="RefSeq" id="WP_172243155.1">
    <property type="nucleotide sequence ID" value="NZ_JABFDP010000047.1"/>
</dbReference>
<comment type="caution">
    <text evidence="1">The sequence shown here is derived from an EMBL/GenBank/DDBJ whole genome shotgun (WGS) entry which is preliminary data.</text>
</comment>
<keyword evidence="2" id="KW-1185">Reference proteome</keyword>
<gene>
    <name evidence="1" type="ORF">JQ619_35690</name>
</gene>
<accession>A0ABS5GID8</accession>
<evidence type="ECO:0000313" key="1">
    <source>
        <dbReference type="EMBL" id="MBR1141102.1"/>
    </source>
</evidence>
<organism evidence="1 2">
    <name type="scientific">Bradyrhizobium denitrificans</name>
    <dbReference type="NCBI Taxonomy" id="2734912"/>
    <lineage>
        <taxon>Bacteria</taxon>
        <taxon>Pseudomonadati</taxon>
        <taxon>Pseudomonadota</taxon>
        <taxon>Alphaproteobacteria</taxon>
        <taxon>Hyphomicrobiales</taxon>
        <taxon>Nitrobacteraceae</taxon>
        <taxon>Bradyrhizobium</taxon>
    </lineage>
</organism>
<dbReference type="EMBL" id="JAFCLK010000056">
    <property type="protein sequence ID" value="MBR1141102.1"/>
    <property type="molecule type" value="Genomic_DNA"/>
</dbReference>
<dbReference type="Proteomes" id="UP001314635">
    <property type="component" value="Unassembled WGS sequence"/>
</dbReference>
<name>A0ABS5GID8_9BRAD</name>